<comment type="caution">
    <text evidence="2">The sequence shown here is derived from an EMBL/GenBank/DDBJ whole genome shotgun (WGS) entry which is preliminary data.</text>
</comment>
<dbReference type="RefSeq" id="WP_258818270.1">
    <property type="nucleotide sequence ID" value="NZ_JANUGW010000015.1"/>
</dbReference>
<protein>
    <recommendedName>
        <fullName evidence="4">Haem-binding uptake Tiki superfamily ChaN domain-containing protein</fullName>
    </recommendedName>
</protein>
<sequence length="319" mass="34414">MLIRTAEFGQIQTLGGTWDMRVPFPVDLAQYSCSAKTRTLDMKKRSIAVTIFTAFIAVLAVPTRAVNIPAGMDCSAIPRTTDYLRGHRIVMFGEGHGTKESPATFLRIVCAALRQGASVAVGLEMPVDLNEPLATYLQSTGDLAARTALLRTEFWKQGQDGRASVAMADMIDGLRRLRQAGYSLEVFAMQGAGADWHLRNDEKMATRIREAFNAAPTSLILTLTGNVHSMKTKPEWFPAEVPAPIPTYLKDLAPVTFDLTSTGGSAWSCQKECGPRAESVRSGPDEFVVAASGMGDAYTGQINIGKTTASPPAAAEPHY</sequence>
<evidence type="ECO:0000256" key="1">
    <source>
        <dbReference type="SAM" id="Phobius"/>
    </source>
</evidence>
<keyword evidence="1" id="KW-0472">Membrane</keyword>
<dbReference type="Proteomes" id="UP001204151">
    <property type="component" value="Unassembled WGS sequence"/>
</dbReference>
<reference evidence="2 3" key="1">
    <citation type="submission" date="2022-08" db="EMBL/GenBank/DDBJ databases">
        <title>Reclassification of Massilia species as members of the genera Telluria, Duganella, Pseudoduganella, Mokoshia gen. nov. and Zemynaea gen. nov. using orthogonal and non-orthogonal genome-based approaches.</title>
        <authorList>
            <person name="Bowman J.P."/>
        </authorList>
    </citation>
    <scope>NUCLEOTIDE SEQUENCE [LARGE SCALE GENOMIC DNA]</scope>
    <source>
        <strain evidence="2 3">JCM 31316</strain>
    </source>
</reference>
<evidence type="ECO:0008006" key="4">
    <source>
        <dbReference type="Google" id="ProtNLM"/>
    </source>
</evidence>
<accession>A0ABT1ZUR0</accession>
<organism evidence="2 3">
    <name type="scientific">Massilia pinisoli</name>
    <dbReference type="NCBI Taxonomy" id="1772194"/>
    <lineage>
        <taxon>Bacteria</taxon>
        <taxon>Pseudomonadati</taxon>
        <taxon>Pseudomonadota</taxon>
        <taxon>Betaproteobacteria</taxon>
        <taxon>Burkholderiales</taxon>
        <taxon>Oxalobacteraceae</taxon>
        <taxon>Telluria group</taxon>
        <taxon>Massilia</taxon>
    </lineage>
</organism>
<feature type="transmembrane region" description="Helical" evidence="1">
    <location>
        <begin position="46"/>
        <end position="65"/>
    </location>
</feature>
<dbReference type="EMBL" id="JANUGW010000015">
    <property type="protein sequence ID" value="MCS0583695.1"/>
    <property type="molecule type" value="Genomic_DNA"/>
</dbReference>
<gene>
    <name evidence="2" type="ORF">NX784_19050</name>
</gene>
<keyword evidence="1" id="KW-0812">Transmembrane</keyword>
<evidence type="ECO:0000313" key="3">
    <source>
        <dbReference type="Proteomes" id="UP001204151"/>
    </source>
</evidence>
<evidence type="ECO:0000313" key="2">
    <source>
        <dbReference type="EMBL" id="MCS0583695.1"/>
    </source>
</evidence>
<name>A0ABT1ZUR0_9BURK</name>
<proteinExistence type="predicted"/>
<keyword evidence="1" id="KW-1133">Transmembrane helix</keyword>
<keyword evidence="3" id="KW-1185">Reference proteome</keyword>